<accession>F9GQL2</accession>
<feature type="chain" id="PRO_5003383868" evidence="1">
    <location>
        <begin position="25"/>
        <end position="204"/>
    </location>
</feature>
<dbReference type="Pfam" id="PF00419">
    <property type="entry name" value="Fimbrial"/>
    <property type="match status" value="1"/>
</dbReference>
<dbReference type="InterPro" id="IPR008966">
    <property type="entry name" value="Adhesion_dom_sf"/>
</dbReference>
<name>F9GQL2_HAEHA</name>
<dbReference type="PANTHER" id="PTHR33420:SF10">
    <property type="entry name" value="FIMBRIAE MAJOR SUBUNIT"/>
    <property type="match status" value="1"/>
</dbReference>
<dbReference type="eggNOG" id="COG3539">
    <property type="taxonomic scope" value="Bacteria"/>
</dbReference>
<keyword evidence="1" id="KW-0732">Signal</keyword>
<protein>
    <submittedName>
        <fullName evidence="3">Major fimbrial subunit</fullName>
    </submittedName>
</protein>
<reference evidence="3 4" key="1">
    <citation type="journal article" date="2011" name="J. Bacteriol.">
        <title>Genome Sequences for Five Strains of the Emerging Pathogen Haemophilus haemolyticus.</title>
        <authorList>
            <person name="Jordan I.K."/>
            <person name="Conley A.B."/>
            <person name="Antonov I.V."/>
            <person name="Arthur R.A."/>
            <person name="Cook E.D."/>
            <person name="Cooper G.P."/>
            <person name="Jones B.L."/>
            <person name="Knipe K.M."/>
            <person name="Lee K.J."/>
            <person name="Liu X."/>
            <person name="Mitchell G.J."/>
            <person name="Pande P.R."/>
            <person name="Petit R.A."/>
            <person name="Qin S."/>
            <person name="Rajan V.N."/>
            <person name="Sarda S."/>
            <person name="Sebastian A."/>
            <person name="Tang S."/>
            <person name="Thapliyal R."/>
            <person name="Varghese N.J."/>
            <person name="Ye T."/>
            <person name="Katz L.S."/>
            <person name="Wang X."/>
            <person name="Rowe L."/>
            <person name="Frace M."/>
            <person name="Mayer L.W."/>
        </authorList>
    </citation>
    <scope>NUCLEOTIDE SEQUENCE [LARGE SCALE GENOMIC DNA]</scope>
    <source>
        <strain evidence="3 4">M19501</strain>
    </source>
</reference>
<dbReference type="GO" id="GO:0009289">
    <property type="term" value="C:pilus"/>
    <property type="evidence" value="ECO:0007669"/>
    <property type="project" value="InterPro"/>
</dbReference>
<dbReference type="GO" id="GO:0043709">
    <property type="term" value="P:cell adhesion involved in single-species biofilm formation"/>
    <property type="evidence" value="ECO:0007669"/>
    <property type="project" value="TreeGrafter"/>
</dbReference>
<feature type="domain" description="Fimbrial-type adhesion" evidence="2">
    <location>
        <begin position="40"/>
        <end position="203"/>
    </location>
</feature>
<evidence type="ECO:0000259" key="2">
    <source>
        <dbReference type="Pfam" id="PF00419"/>
    </source>
</evidence>
<dbReference type="Gene3D" id="2.60.40.1090">
    <property type="entry name" value="Fimbrial-type adhesion domain"/>
    <property type="match status" value="1"/>
</dbReference>
<proteinExistence type="predicted"/>
<dbReference type="InterPro" id="IPR050263">
    <property type="entry name" value="Bact_Fimbrial_Adh_Pro"/>
</dbReference>
<gene>
    <name evidence="3" type="ORF">GG9_1517</name>
</gene>
<dbReference type="PANTHER" id="PTHR33420">
    <property type="entry name" value="FIMBRIAL SUBUNIT ELFA-RELATED"/>
    <property type="match status" value="1"/>
</dbReference>
<dbReference type="EMBL" id="AFQO01000015">
    <property type="protein sequence ID" value="EGT74586.1"/>
    <property type="molecule type" value="Genomic_DNA"/>
</dbReference>
<dbReference type="PATRIC" id="fig|1028803.3.peg.1586"/>
<evidence type="ECO:0000313" key="4">
    <source>
        <dbReference type="Proteomes" id="UP000003258"/>
    </source>
</evidence>
<comment type="caution">
    <text evidence="3">The sequence shown here is derived from an EMBL/GenBank/DDBJ whole genome shotgun (WGS) entry which is preliminary data.</text>
</comment>
<organism evidence="3 4">
    <name type="scientific">Haemophilus haemolyticus M19501</name>
    <dbReference type="NCBI Taxonomy" id="1028803"/>
    <lineage>
        <taxon>Bacteria</taxon>
        <taxon>Pseudomonadati</taxon>
        <taxon>Pseudomonadota</taxon>
        <taxon>Gammaproteobacteria</taxon>
        <taxon>Pasteurellales</taxon>
        <taxon>Pasteurellaceae</taxon>
        <taxon>Haemophilus</taxon>
    </lineage>
</organism>
<evidence type="ECO:0000313" key="3">
    <source>
        <dbReference type="EMBL" id="EGT74586.1"/>
    </source>
</evidence>
<dbReference type="InterPro" id="IPR000259">
    <property type="entry name" value="Adhesion_dom_fimbrial"/>
</dbReference>
<dbReference type="AlphaFoldDB" id="F9GQL2"/>
<feature type="signal peptide" evidence="1">
    <location>
        <begin position="1"/>
        <end position="24"/>
    </location>
</feature>
<sequence length="204" mass="22068">MFKMKKTILALLALGVFGANSAFAAAVQTQNQSATHAKITVNGEVVTQTCEISMNDRDKHVKLDTVGTNSLKQKGDVAAQQLVTIHLVNCLTTNGVHDPHTGTENQTTKNKVSVTFNHTENVDTANQFTLKNIEKNDPASFVNIQFADTNGNGLKLGQNDVDAKLRVTNLSTTPEINFLARYYATGQSTAGKVKAEAELDLAYE</sequence>
<evidence type="ECO:0000256" key="1">
    <source>
        <dbReference type="SAM" id="SignalP"/>
    </source>
</evidence>
<dbReference type="InterPro" id="IPR036937">
    <property type="entry name" value="Adhesion_dom_fimbrial_sf"/>
</dbReference>
<dbReference type="Proteomes" id="UP000003258">
    <property type="component" value="Unassembled WGS sequence"/>
</dbReference>
<dbReference type="SUPFAM" id="SSF49401">
    <property type="entry name" value="Bacterial adhesins"/>
    <property type="match status" value="1"/>
</dbReference>